<name>K0T4W5_THAOC</name>
<feature type="region of interest" description="Disordered" evidence="1">
    <location>
        <begin position="68"/>
        <end position="88"/>
    </location>
</feature>
<reference evidence="2 3" key="1">
    <citation type="journal article" date="2012" name="Genome Biol.">
        <title>Genome and low-iron response of an oceanic diatom adapted to chronic iron limitation.</title>
        <authorList>
            <person name="Lommer M."/>
            <person name="Specht M."/>
            <person name="Roy A.S."/>
            <person name="Kraemer L."/>
            <person name="Andreson R."/>
            <person name="Gutowska M.A."/>
            <person name="Wolf J."/>
            <person name="Bergner S.V."/>
            <person name="Schilhabel M.B."/>
            <person name="Klostermeier U.C."/>
            <person name="Beiko R.G."/>
            <person name="Rosenstiel P."/>
            <person name="Hippler M."/>
            <person name="Laroche J."/>
        </authorList>
    </citation>
    <scope>NUCLEOTIDE SEQUENCE [LARGE SCALE GENOMIC DNA]</scope>
    <source>
        <strain evidence="2 3">CCMP1005</strain>
    </source>
</reference>
<evidence type="ECO:0000313" key="3">
    <source>
        <dbReference type="Proteomes" id="UP000266841"/>
    </source>
</evidence>
<dbReference type="Proteomes" id="UP000266841">
    <property type="component" value="Unassembled WGS sequence"/>
</dbReference>
<proteinExistence type="predicted"/>
<evidence type="ECO:0000256" key="1">
    <source>
        <dbReference type="SAM" id="MobiDB-lite"/>
    </source>
</evidence>
<gene>
    <name evidence="2" type="ORF">THAOC_06343</name>
</gene>
<feature type="non-terminal residue" evidence="2">
    <location>
        <position position="1"/>
    </location>
</feature>
<comment type="caution">
    <text evidence="2">The sequence shown here is derived from an EMBL/GenBank/DDBJ whole genome shotgun (WGS) entry which is preliminary data.</text>
</comment>
<protein>
    <submittedName>
        <fullName evidence="2">Uncharacterized protein</fullName>
    </submittedName>
</protein>
<keyword evidence="3" id="KW-1185">Reference proteome</keyword>
<evidence type="ECO:0000313" key="2">
    <source>
        <dbReference type="EMBL" id="EJK72154.1"/>
    </source>
</evidence>
<sequence length="88" mass="9550">SRPDPNPTSKHDSTIQIEALLGKRTPEVGLEPTAFCSEDRCSTIEPSGLSLSQIFVTYMKNICMRRAHESQAKSGNQAGQQTSKTGPT</sequence>
<organism evidence="2 3">
    <name type="scientific">Thalassiosira oceanica</name>
    <name type="common">Marine diatom</name>
    <dbReference type="NCBI Taxonomy" id="159749"/>
    <lineage>
        <taxon>Eukaryota</taxon>
        <taxon>Sar</taxon>
        <taxon>Stramenopiles</taxon>
        <taxon>Ochrophyta</taxon>
        <taxon>Bacillariophyta</taxon>
        <taxon>Coscinodiscophyceae</taxon>
        <taxon>Thalassiosirophycidae</taxon>
        <taxon>Thalassiosirales</taxon>
        <taxon>Thalassiosiraceae</taxon>
        <taxon>Thalassiosira</taxon>
    </lineage>
</organism>
<dbReference type="EMBL" id="AGNL01006293">
    <property type="protein sequence ID" value="EJK72154.1"/>
    <property type="molecule type" value="Genomic_DNA"/>
</dbReference>
<dbReference type="AlphaFoldDB" id="K0T4W5"/>
<accession>K0T4W5</accession>
<feature type="compositionally biased region" description="Polar residues" evidence="1">
    <location>
        <begin position="72"/>
        <end position="88"/>
    </location>
</feature>